<dbReference type="Gene3D" id="3.30.200.20">
    <property type="entry name" value="Phosphorylase Kinase, domain 1"/>
    <property type="match status" value="1"/>
</dbReference>
<gene>
    <name evidence="11" type="ordered locus">VIT_09s0002g02790</name>
</gene>
<dbReference type="Gene3D" id="3.80.10.10">
    <property type="entry name" value="Ribonuclease Inhibitor"/>
    <property type="match status" value="1"/>
</dbReference>
<accession>F6HY54</accession>
<keyword evidence="2" id="KW-0433">Leucine-rich repeat</keyword>
<dbReference type="InterPro" id="IPR001611">
    <property type="entry name" value="Leu-rich_rpt"/>
</dbReference>
<dbReference type="GO" id="GO:0005524">
    <property type="term" value="F:ATP binding"/>
    <property type="evidence" value="ECO:0007669"/>
    <property type="project" value="UniProtKB-UniRule"/>
</dbReference>
<dbReference type="InterPro" id="IPR032675">
    <property type="entry name" value="LRR_dom_sf"/>
</dbReference>
<evidence type="ECO:0000313" key="12">
    <source>
        <dbReference type="Proteomes" id="UP000009183"/>
    </source>
</evidence>
<dbReference type="PROSITE" id="PS51450">
    <property type="entry name" value="LRR"/>
    <property type="match status" value="1"/>
</dbReference>
<keyword evidence="8" id="KW-0547">Nucleotide-binding</keyword>
<dbReference type="FunFam" id="3.80.10.10:FF:000129">
    <property type="entry name" value="Leucine-rich repeat receptor-like kinase"/>
    <property type="match status" value="1"/>
</dbReference>
<evidence type="ECO:0000256" key="2">
    <source>
        <dbReference type="ARBA" id="ARBA00022614"/>
    </source>
</evidence>
<name>F6HY54_VITVI</name>
<protein>
    <recommendedName>
        <fullName evidence="10">Malectin-like domain-containing protein</fullName>
    </recommendedName>
</protein>
<dbReference type="STRING" id="29760.F6HY54"/>
<keyword evidence="4" id="KW-0732">Signal</keyword>
<evidence type="ECO:0000256" key="1">
    <source>
        <dbReference type="ARBA" id="ARBA00004167"/>
    </source>
</evidence>
<dbReference type="Pfam" id="PF13855">
    <property type="entry name" value="LRR_8"/>
    <property type="match status" value="1"/>
</dbReference>
<evidence type="ECO:0000256" key="3">
    <source>
        <dbReference type="ARBA" id="ARBA00022692"/>
    </source>
</evidence>
<evidence type="ECO:0000256" key="5">
    <source>
        <dbReference type="ARBA" id="ARBA00022737"/>
    </source>
</evidence>
<dbReference type="InterPro" id="IPR024788">
    <property type="entry name" value="Malectin-like_Carb-bd_dom"/>
</dbReference>
<dbReference type="InterPro" id="IPR017441">
    <property type="entry name" value="Protein_kinase_ATP_BS"/>
</dbReference>
<dbReference type="SUPFAM" id="SSF52058">
    <property type="entry name" value="L domain-like"/>
    <property type="match status" value="1"/>
</dbReference>
<keyword evidence="5" id="KW-0677">Repeat</keyword>
<dbReference type="EMBL" id="FN596494">
    <property type="protein sequence ID" value="CCB59377.1"/>
    <property type="molecule type" value="Genomic_DNA"/>
</dbReference>
<dbReference type="InterPro" id="IPR011009">
    <property type="entry name" value="Kinase-like_dom_sf"/>
</dbReference>
<keyword evidence="6 9" id="KW-1133">Transmembrane helix</keyword>
<dbReference type="AlphaFoldDB" id="F6HY54"/>
<feature type="domain" description="Malectin-like" evidence="10">
    <location>
        <begin position="1"/>
        <end position="50"/>
    </location>
</feature>
<organism evidence="11 12">
    <name type="scientific">Vitis vinifera</name>
    <name type="common">Grape</name>
    <dbReference type="NCBI Taxonomy" id="29760"/>
    <lineage>
        <taxon>Eukaryota</taxon>
        <taxon>Viridiplantae</taxon>
        <taxon>Streptophyta</taxon>
        <taxon>Embryophyta</taxon>
        <taxon>Tracheophyta</taxon>
        <taxon>Spermatophyta</taxon>
        <taxon>Magnoliopsida</taxon>
        <taxon>eudicotyledons</taxon>
        <taxon>Gunneridae</taxon>
        <taxon>Pentapetalae</taxon>
        <taxon>rosids</taxon>
        <taxon>Vitales</taxon>
        <taxon>Vitaceae</taxon>
        <taxon>Viteae</taxon>
        <taxon>Vitis</taxon>
    </lineage>
</organism>
<dbReference type="SUPFAM" id="SSF56112">
    <property type="entry name" value="Protein kinase-like (PK-like)"/>
    <property type="match status" value="1"/>
</dbReference>
<evidence type="ECO:0000259" key="10">
    <source>
        <dbReference type="Pfam" id="PF12819"/>
    </source>
</evidence>
<dbReference type="Pfam" id="PF12819">
    <property type="entry name" value="Malectin_like"/>
    <property type="match status" value="2"/>
</dbReference>
<feature type="transmembrane region" description="Helical" evidence="9">
    <location>
        <begin position="364"/>
        <end position="390"/>
    </location>
</feature>
<proteinExistence type="predicted"/>
<evidence type="ECO:0000256" key="4">
    <source>
        <dbReference type="ARBA" id="ARBA00022729"/>
    </source>
</evidence>
<feature type="domain" description="Malectin-like" evidence="10">
    <location>
        <begin position="61"/>
        <end position="206"/>
    </location>
</feature>
<dbReference type="PROSITE" id="PS00107">
    <property type="entry name" value="PROTEIN_KINASE_ATP"/>
    <property type="match status" value="1"/>
</dbReference>
<keyword evidence="8" id="KW-0067">ATP-binding</keyword>
<evidence type="ECO:0000256" key="9">
    <source>
        <dbReference type="SAM" id="Phobius"/>
    </source>
</evidence>
<evidence type="ECO:0000256" key="7">
    <source>
        <dbReference type="ARBA" id="ARBA00023136"/>
    </source>
</evidence>
<dbReference type="GO" id="GO:0016020">
    <property type="term" value="C:membrane"/>
    <property type="evidence" value="ECO:0007669"/>
    <property type="project" value="UniProtKB-SubCell"/>
</dbReference>
<dbReference type="PANTHER" id="PTHR45631:SF206">
    <property type="entry name" value="PROTEIN KINASE DOMAIN-CONTAINING PROTEIN"/>
    <property type="match status" value="1"/>
</dbReference>
<reference evidence="12" key="1">
    <citation type="journal article" date="2007" name="Nature">
        <title>The grapevine genome sequence suggests ancestral hexaploidization in major angiosperm phyla.</title>
        <authorList>
            <consortium name="The French-Italian Public Consortium for Grapevine Genome Characterization."/>
            <person name="Jaillon O."/>
            <person name="Aury J.-M."/>
            <person name="Noel B."/>
            <person name="Policriti A."/>
            <person name="Clepet C."/>
            <person name="Casagrande A."/>
            <person name="Choisne N."/>
            <person name="Aubourg S."/>
            <person name="Vitulo N."/>
            <person name="Jubin C."/>
            <person name="Vezzi A."/>
            <person name="Legeai F."/>
            <person name="Hugueney P."/>
            <person name="Dasilva C."/>
            <person name="Horner D."/>
            <person name="Mica E."/>
            <person name="Jublot D."/>
            <person name="Poulain J."/>
            <person name="Bruyere C."/>
            <person name="Billault A."/>
            <person name="Segurens B."/>
            <person name="Gouyvenoux M."/>
            <person name="Ugarte E."/>
            <person name="Cattonaro F."/>
            <person name="Anthouard V."/>
            <person name="Vico V."/>
            <person name="Del Fabbro C."/>
            <person name="Alaux M."/>
            <person name="Di Gaspero G."/>
            <person name="Dumas V."/>
            <person name="Felice N."/>
            <person name="Paillard S."/>
            <person name="Juman I."/>
            <person name="Moroldo M."/>
            <person name="Scalabrin S."/>
            <person name="Canaguier A."/>
            <person name="Le Clainche I."/>
            <person name="Malacrida G."/>
            <person name="Durand E."/>
            <person name="Pesole G."/>
            <person name="Laucou V."/>
            <person name="Chatelet P."/>
            <person name="Merdinoglu D."/>
            <person name="Delledonne M."/>
            <person name="Pezzotti M."/>
            <person name="Lecharny A."/>
            <person name="Scarpelli C."/>
            <person name="Artiguenave F."/>
            <person name="Pe M.E."/>
            <person name="Valle G."/>
            <person name="Morgante M."/>
            <person name="Caboche M."/>
            <person name="Adam-Blondon A.-F."/>
            <person name="Weissenbach J."/>
            <person name="Quetier F."/>
            <person name="Wincker P."/>
        </authorList>
    </citation>
    <scope>NUCLEOTIDE SEQUENCE [LARGE SCALE GENOMIC DNA]</scope>
    <source>
        <strain evidence="12">cv. Pinot noir / PN40024</strain>
    </source>
</reference>
<dbReference type="Proteomes" id="UP000009183">
    <property type="component" value="Chromosome 9"/>
</dbReference>
<evidence type="ECO:0000256" key="8">
    <source>
        <dbReference type="PROSITE-ProRule" id="PRU10141"/>
    </source>
</evidence>
<dbReference type="eggNOG" id="ENOG502QQCZ">
    <property type="taxonomic scope" value="Eukaryota"/>
</dbReference>
<comment type="subcellular location">
    <subcellularLocation>
        <location evidence="1">Membrane</location>
        <topology evidence="1">Single-pass membrane protein</topology>
    </subcellularLocation>
</comment>
<dbReference type="PaxDb" id="29760-VIT_09s0002g02790.t01"/>
<dbReference type="HOGENOM" id="CLU_000288_41_7_1"/>
<keyword evidence="7 9" id="KW-0472">Membrane</keyword>
<dbReference type="PRINTS" id="PR00019">
    <property type="entry name" value="LEURICHRPT"/>
</dbReference>
<dbReference type="InParanoid" id="F6HY54"/>
<feature type="binding site" evidence="8">
    <location>
        <position position="455"/>
    </location>
    <ligand>
        <name>ATP</name>
        <dbReference type="ChEBI" id="CHEBI:30616"/>
    </ligand>
</feature>
<evidence type="ECO:0000256" key="6">
    <source>
        <dbReference type="ARBA" id="ARBA00022989"/>
    </source>
</evidence>
<keyword evidence="3 9" id="KW-0812">Transmembrane</keyword>
<keyword evidence="12" id="KW-1185">Reference proteome</keyword>
<evidence type="ECO:0000313" key="11">
    <source>
        <dbReference type="EMBL" id="CCB59377.1"/>
    </source>
</evidence>
<sequence length="482" mass="54325">MCGNVQEYNDQLPEFKLYLGVEEWDTVKFNSSYSIFRTEIIHVTRTDEIYMLSLLNIFNFLTRYGDDVLDRMWVPFNSIYWKAIKAPYSSSVLSENEFKLPATVMETAVKPVNGSLDFYLVGIDSSQEFYMYFHFAEIEEVQDQIREFTISLNNKTISDPIEPKYMVSDSYFTQSSLSGIQMNFSLAKTNRSTLPPIMNALEIYTIKEFLQSPTEQLDVDAMKKIKSVYQVMKSSWQGDPCLPRSYSWDGLICSDNGYDAPSITSLNLSSSNLVGKIDNSFKNLTSLQYLDLSNNSLSGDVPEFLSEMSSLKTLNLSGNKLTGSVPSALLAKSNDGTLTLSLDGNPDLCQNNSCNTKTKTKNSVAVPVVASIASFVVLLGAIFAIYWHFIRGRRHEEIQKEMIKPNEKLEAKKQCLSYSEVKRITNNFREVIGHGGSGLVYSGHLSHGIKVAVKKLSPTSHQSFEQFRNEASFPTVLAFELF</sequence>
<dbReference type="PANTHER" id="PTHR45631">
    <property type="entry name" value="OS07G0107800 PROTEIN-RELATED"/>
    <property type="match status" value="1"/>
</dbReference>